<dbReference type="AlphaFoldDB" id="A0A084AHS4"/>
<evidence type="ECO:0000313" key="2">
    <source>
        <dbReference type="Proteomes" id="UP000028045"/>
    </source>
</evidence>
<gene>
    <name evidence="1" type="ORF">S7711_10777</name>
</gene>
<dbReference type="HOGENOM" id="CLU_598754_0_0_1"/>
<evidence type="ECO:0000313" key="1">
    <source>
        <dbReference type="EMBL" id="KEY64853.1"/>
    </source>
</evidence>
<protein>
    <submittedName>
        <fullName evidence="1">Uncharacterized protein</fullName>
    </submittedName>
</protein>
<reference evidence="1 2" key="1">
    <citation type="journal article" date="2014" name="BMC Genomics">
        <title>Comparative genome sequencing reveals chemotype-specific gene clusters in the toxigenic black mold Stachybotrys.</title>
        <authorList>
            <person name="Semeiks J."/>
            <person name="Borek D."/>
            <person name="Otwinowski Z."/>
            <person name="Grishin N.V."/>
        </authorList>
    </citation>
    <scope>NUCLEOTIDE SEQUENCE [LARGE SCALE GENOMIC DNA]</scope>
    <source>
        <strain evidence="2">CBS 109288 / IBT 7711</strain>
    </source>
</reference>
<sequence length="457" mass="51549">MITIAPESLKELTENRTLRCLLKTKYASNSRHSSKVIKFAYDLVQEFTDTLLADLRTKHANPMLSADTHLNIVALRRQGRFFICYDLFLGECNERDKIVQSTHRPIHLISKIGDEYHLARGKGWDAQVAYEYESLKKLDKGPLPFFTDLENPPAYEEGMLRILNISIIPESLDLSIRSFPQALLSNLPDMRMPSNLQIGVHLDGHFVSLQDAAHERPEDVRLALITALASLNDNPTQTGSHVQLLSNFYKTLQSSPRRKPYRIKGVLQRMQEQRNEESLEATFYRHGGVRGVVVLELAQVNDRNTMTLLRKLPADEMALLLTQIDCIALHEDIAKMVADAEAEQERKTKKRRIHYAAPELAAKKYCQNIQAPTETPAMEFPVSETMNSAMTLTDDAVTTLPDDAPTIEITAADCHALDMMGFHSIESAMGMPIQSMDGMYQGVPVLDLISVLHPENR</sequence>
<organism evidence="1 2">
    <name type="scientific">Stachybotrys chartarum (strain CBS 109288 / IBT 7711)</name>
    <name type="common">Toxic black mold</name>
    <name type="synonym">Stilbospora chartarum</name>
    <dbReference type="NCBI Taxonomy" id="1280523"/>
    <lineage>
        <taxon>Eukaryota</taxon>
        <taxon>Fungi</taxon>
        <taxon>Dikarya</taxon>
        <taxon>Ascomycota</taxon>
        <taxon>Pezizomycotina</taxon>
        <taxon>Sordariomycetes</taxon>
        <taxon>Hypocreomycetidae</taxon>
        <taxon>Hypocreales</taxon>
        <taxon>Stachybotryaceae</taxon>
        <taxon>Stachybotrys</taxon>
    </lineage>
</organism>
<dbReference type="Proteomes" id="UP000028045">
    <property type="component" value="Unassembled WGS sequence"/>
</dbReference>
<name>A0A084AHS4_STACB</name>
<dbReference type="EMBL" id="KL648721">
    <property type="protein sequence ID" value="KEY64853.1"/>
    <property type="molecule type" value="Genomic_DNA"/>
</dbReference>
<accession>A0A084AHS4</accession>
<keyword evidence="2" id="KW-1185">Reference proteome</keyword>
<proteinExistence type="predicted"/>